<dbReference type="CDD" id="cd09274">
    <property type="entry name" value="RNase_HI_RT_Ty3"/>
    <property type="match status" value="1"/>
</dbReference>
<dbReference type="PANTHER" id="PTHR33064">
    <property type="entry name" value="POL PROTEIN"/>
    <property type="match status" value="1"/>
</dbReference>
<dbReference type="InterPro" id="IPR043502">
    <property type="entry name" value="DNA/RNA_pol_sf"/>
</dbReference>
<dbReference type="PROSITE" id="PS50878">
    <property type="entry name" value="RT_POL"/>
    <property type="match status" value="1"/>
</dbReference>
<dbReference type="InterPro" id="IPR000477">
    <property type="entry name" value="RT_dom"/>
</dbReference>
<evidence type="ECO:0000256" key="6">
    <source>
        <dbReference type="ARBA" id="ARBA00022759"/>
    </source>
</evidence>
<dbReference type="EMBL" id="QXFT01001719">
    <property type="protein sequence ID" value="KAE9311874.1"/>
    <property type="molecule type" value="Genomic_DNA"/>
</dbReference>
<dbReference type="Gene3D" id="3.10.10.10">
    <property type="entry name" value="HIV Type 1 Reverse Transcriptase, subunit A, domain 1"/>
    <property type="match status" value="1"/>
</dbReference>
<dbReference type="CDD" id="cd01647">
    <property type="entry name" value="RT_LTR"/>
    <property type="match status" value="1"/>
</dbReference>
<dbReference type="AlphaFoldDB" id="A0A6A4DVK3"/>
<organism evidence="10 11">
    <name type="scientific">Phytophthora rubi</name>
    <dbReference type="NCBI Taxonomy" id="129364"/>
    <lineage>
        <taxon>Eukaryota</taxon>
        <taxon>Sar</taxon>
        <taxon>Stramenopiles</taxon>
        <taxon>Oomycota</taxon>
        <taxon>Peronosporomycetes</taxon>
        <taxon>Peronosporales</taxon>
        <taxon>Peronosporaceae</taxon>
        <taxon>Phytophthora</taxon>
    </lineage>
</organism>
<dbReference type="Pfam" id="PF17917">
    <property type="entry name" value="RT_RNaseH"/>
    <property type="match status" value="1"/>
</dbReference>
<evidence type="ECO:0000256" key="1">
    <source>
        <dbReference type="ARBA" id="ARBA00022670"/>
    </source>
</evidence>
<dbReference type="GO" id="GO:0004519">
    <property type="term" value="F:endonuclease activity"/>
    <property type="evidence" value="ECO:0007669"/>
    <property type="project" value="UniProtKB-KW"/>
</dbReference>
<keyword evidence="6" id="KW-0255">Endonuclease</keyword>
<comment type="caution">
    <text evidence="10">The sequence shown here is derived from an EMBL/GenBank/DDBJ whole genome shotgun (WGS) entry which is preliminary data.</text>
</comment>
<dbReference type="GO" id="GO:0006508">
    <property type="term" value="P:proteolysis"/>
    <property type="evidence" value="ECO:0007669"/>
    <property type="project" value="UniProtKB-KW"/>
</dbReference>
<keyword evidence="2" id="KW-0808">Transferase</keyword>
<proteinExistence type="predicted"/>
<evidence type="ECO:0000256" key="8">
    <source>
        <dbReference type="ARBA" id="ARBA00022918"/>
    </source>
</evidence>
<protein>
    <recommendedName>
        <fullName evidence="9">Reverse transcriptase domain-containing protein</fullName>
    </recommendedName>
</protein>
<evidence type="ECO:0000256" key="7">
    <source>
        <dbReference type="ARBA" id="ARBA00022801"/>
    </source>
</evidence>
<evidence type="ECO:0000313" key="10">
    <source>
        <dbReference type="EMBL" id="KAE9311874.1"/>
    </source>
</evidence>
<keyword evidence="1" id="KW-0645">Protease</keyword>
<evidence type="ECO:0000256" key="4">
    <source>
        <dbReference type="ARBA" id="ARBA00022722"/>
    </source>
</evidence>
<evidence type="ECO:0000256" key="2">
    <source>
        <dbReference type="ARBA" id="ARBA00022679"/>
    </source>
</evidence>
<dbReference type="InterPro" id="IPR041373">
    <property type="entry name" value="RT_RNaseH"/>
</dbReference>
<keyword evidence="11" id="KW-1185">Reference proteome</keyword>
<dbReference type="Pfam" id="PF00078">
    <property type="entry name" value="RVT_1"/>
    <property type="match status" value="1"/>
</dbReference>
<keyword evidence="7" id="KW-0378">Hydrolase</keyword>
<feature type="domain" description="Reverse transcriptase" evidence="9">
    <location>
        <begin position="1"/>
        <end position="156"/>
    </location>
</feature>
<reference evidence="10 11" key="1">
    <citation type="submission" date="2018-08" db="EMBL/GenBank/DDBJ databases">
        <title>Genomic investigation of the strawberry pathogen Phytophthora fragariae indicates pathogenicity is determined by transcriptional variation in three key races.</title>
        <authorList>
            <person name="Adams T.M."/>
            <person name="Armitage A.D."/>
            <person name="Sobczyk M.K."/>
            <person name="Bates H.J."/>
            <person name="Dunwell J.M."/>
            <person name="Nellist C.F."/>
            <person name="Harrison R.J."/>
        </authorList>
    </citation>
    <scope>NUCLEOTIDE SEQUENCE [LARGE SCALE GENOMIC DNA]</scope>
    <source>
        <strain evidence="10 11">SCRP333</strain>
    </source>
</reference>
<evidence type="ECO:0000259" key="9">
    <source>
        <dbReference type="PROSITE" id="PS50878"/>
    </source>
</evidence>
<evidence type="ECO:0000313" key="11">
    <source>
        <dbReference type="Proteomes" id="UP000434957"/>
    </source>
</evidence>
<dbReference type="GO" id="GO:0003964">
    <property type="term" value="F:RNA-directed DNA polymerase activity"/>
    <property type="evidence" value="ECO:0007669"/>
    <property type="project" value="UniProtKB-KW"/>
</dbReference>
<evidence type="ECO:0000256" key="5">
    <source>
        <dbReference type="ARBA" id="ARBA00022750"/>
    </source>
</evidence>
<dbReference type="InterPro" id="IPR043128">
    <property type="entry name" value="Rev_trsase/Diguanyl_cyclase"/>
</dbReference>
<dbReference type="Gene3D" id="3.30.70.270">
    <property type="match status" value="1"/>
</dbReference>
<keyword evidence="4" id="KW-0540">Nuclease</keyword>
<keyword evidence="8" id="KW-0695">RNA-directed DNA polymerase</keyword>
<dbReference type="InterPro" id="IPR051320">
    <property type="entry name" value="Viral_Replic_Matur_Polypro"/>
</dbReference>
<keyword evidence="5" id="KW-0064">Aspartyl protease</keyword>
<evidence type="ECO:0000256" key="3">
    <source>
        <dbReference type="ARBA" id="ARBA00022695"/>
    </source>
</evidence>
<gene>
    <name evidence="10" type="ORF">PR003_g19905</name>
</gene>
<name>A0A6A4DVK3_9STRA</name>
<dbReference type="SUPFAM" id="SSF56672">
    <property type="entry name" value="DNA/RNA polymerases"/>
    <property type="match status" value="1"/>
</dbReference>
<sequence>MDLRQTTDYREINSVAEVMAAVMPILSLVMENARGKQHFGLFDFLKYVWQLPLAEFCQEWMSYMTDEKIFTPRRVPQGCSDAAIHFQKTMEKCFATLLYKHLLVWIDDLLLYADDIDTYLDKLAELFSLLNDFGLKLSVKKSSLYQTEAKWCGKIIDANGVRHDPTRIESLRAMAYPSLPLQRKLDTALASTRRTKCAAADISVTLNDDERAAFDKVKDMLASAATLAFPDDTATTCLFTDASDVGWAVIVTQVKNYDIKVPVQDQQHQLIECQSGTFAGSQLNWTVIEKEAFPITHACDKLDYLLLRPQGFRIFCDHRNLIHVFAPDEHVKKHVKGKLLRWAMKLMNYTYVIEHIAGPQNVWADMISRWAGNHDPVATTIKRVRAETPGEPNQHGETTEEVNPEVAEPIISTLRPLDDANFIWPTFDAIIEAQSASHPPSGAERTHDGVFRLRGRIWIPAEAAGLLQRLCIIAHCGAQGHRGGAAMAEHLRRLLAIDNLDTKVAAFVRQCRLCLHSKGGTSSPGLEVKR</sequence>
<keyword evidence="3" id="KW-0548">Nucleotidyltransferase</keyword>
<dbReference type="GO" id="GO:0004190">
    <property type="term" value="F:aspartic-type endopeptidase activity"/>
    <property type="evidence" value="ECO:0007669"/>
    <property type="project" value="UniProtKB-KW"/>
</dbReference>
<dbReference type="PANTHER" id="PTHR33064:SF37">
    <property type="entry name" value="RIBONUCLEASE H"/>
    <property type="match status" value="1"/>
</dbReference>
<dbReference type="Proteomes" id="UP000434957">
    <property type="component" value="Unassembled WGS sequence"/>
</dbReference>
<accession>A0A6A4DVK3</accession>